<keyword evidence="3" id="KW-1185">Reference proteome</keyword>
<keyword evidence="1" id="KW-0732">Signal</keyword>
<evidence type="ECO:0000313" key="3">
    <source>
        <dbReference type="Proteomes" id="UP001081071"/>
    </source>
</evidence>
<evidence type="ECO:0000256" key="1">
    <source>
        <dbReference type="SAM" id="SignalP"/>
    </source>
</evidence>
<feature type="signal peptide" evidence="1">
    <location>
        <begin position="1"/>
        <end position="22"/>
    </location>
</feature>
<evidence type="ECO:0000313" key="2">
    <source>
        <dbReference type="EMBL" id="MCZ4520659.1"/>
    </source>
</evidence>
<dbReference type="Proteomes" id="UP001081071">
    <property type="component" value="Unassembled WGS sequence"/>
</dbReference>
<protein>
    <submittedName>
        <fullName evidence="2">DUF3558 domain-containing protein</fullName>
    </submittedName>
</protein>
<comment type="caution">
    <text evidence="2">The sequence shown here is derived from an EMBL/GenBank/DDBJ whole genome shotgun (WGS) entry which is preliminary data.</text>
</comment>
<dbReference type="EMBL" id="JAPWIJ010000008">
    <property type="protein sequence ID" value="MCZ4520659.1"/>
    <property type="molecule type" value="Genomic_DNA"/>
</dbReference>
<feature type="chain" id="PRO_5046704138" evidence="1">
    <location>
        <begin position="23"/>
        <end position="175"/>
    </location>
</feature>
<gene>
    <name evidence="2" type="ORF">O4220_19295</name>
</gene>
<name>A0ABT4MI51_9NOCA</name>
<proteinExistence type="predicted"/>
<sequence>MTRRQVIAAASTLLLVAGCAQTVEGTPRPASFAGSGSQEFTELLTECDAVSDDRITETVGAEDIARGFFGAICRWDLIGSAGMVKVTFNWFESGTLAAERAADEKMSYTVSDTTVQGRKAIQAQRPNDSASCGVSAGADRDGIFGWWVQYQPDAAHPDPCQAAAKLADLTLNLSR</sequence>
<organism evidence="2 3">
    <name type="scientific">Rhodococcus ruber</name>
    <dbReference type="NCBI Taxonomy" id="1830"/>
    <lineage>
        <taxon>Bacteria</taxon>
        <taxon>Bacillati</taxon>
        <taxon>Actinomycetota</taxon>
        <taxon>Actinomycetes</taxon>
        <taxon>Mycobacteriales</taxon>
        <taxon>Nocardiaceae</taxon>
        <taxon>Rhodococcus</taxon>
    </lineage>
</organism>
<dbReference type="PROSITE" id="PS51257">
    <property type="entry name" value="PROKAR_LIPOPROTEIN"/>
    <property type="match status" value="1"/>
</dbReference>
<dbReference type="InterPro" id="IPR024520">
    <property type="entry name" value="DUF3558"/>
</dbReference>
<reference evidence="2" key="1">
    <citation type="submission" date="2022-12" db="EMBL/GenBank/DDBJ databases">
        <authorList>
            <person name="Krivoruchko A.V."/>
            <person name="Elkin A."/>
        </authorList>
    </citation>
    <scope>NUCLEOTIDE SEQUENCE</scope>
    <source>
        <strain evidence="2">IEGM 1391</strain>
    </source>
</reference>
<dbReference type="RefSeq" id="WP_269607092.1">
    <property type="nucleotide sequence ID" value="NZ_JAPWIJ010000008.1"/>
</dbReference>
<dbReference type="Pfam" id="PF12079">
    <property type="entry name" value="DUF3558"/>
    <property type="match status" value="1"/>
</dbReference>
<accession>A0ABT4MI51</accession>